<feature type="region of interest" description="Disordered" evidence="1">
    <location>
        <begin position="1"/>
        <end position="43"/>
    </location>
</feature>
<evidence type="ECO:0000256" key="1">
    <source>
        <dbReference type="SAM" id="MobiDB-lite"/>
    </source>
</evidence>
<name>A0A917YXX9_9ACTN</name>
<dbReference type="EMBL" id="BMNH01000006">
    <property type="protein sequence ID" value="GGO68544.1"/>
    <property type="molecule type" value="Genomic_DNA"/>
</dbReference>
<keyword evidence="4" id="KW-1185">Reference proteome</keyword>
<gene>
    <name evidence="3" type="ORF">GCM10012289_27560</name>
</gene>
<organism evidence="3 4">
    <name type="scientific">Nonomuraea cavernae</name>
    <dbReference type="NCBI Taxonomy" id="2045107"/>
    <lineage>
        <taxon>Bacteria</taxon>
        <taxon>Bacillati</taxon>
        <taxon>Actinomycetota</taxon>
        <taxon>Actinomycetes</taxon>
        <taxon>Streptosporangiales</taxon>
        <taxon>Streptosporangiaceae</taxon>
        <taxon>Nonomuraea</taxon>
    </lineage>
</organism>
<accession>A0A917YXX9</accession>
<keyword evidence="2" id="KW-0472">Membrane</keyword>
<evidence type="ECO:0000313" key="4">
    <source>
        <dbReference type="Proteomes" id="UP000646523"/>
    </source>
</evidence>
<dbReference type="Proteomes" id="UP000646523">
    <property type="component" value="Unassembled WGS sequence"/>
</dbReference>
<reference evidence="3" key="2">
    <citation type="submission" date="2020-09" db="EMBL/GenBank/DDBJ databases">
        <authorList>
            <person name="Sun Q."/>
            <person name="Zhou Y."/>
        </authorList>
    </citation>
    <scope>NUCLEOTIDE SEQUENCE</scope>
    <source>
        <strain evidence="3">CGMCC 4.7368</strain>
    </source>
</reference>
<evidence type="ECO:0000313" key="3">
    <source>
        <dbReference type="EMBL" id="GGO68544.1"/>
    </source>
</evidence>
<proteinExistence type="predicted"/>
<keyword evidence="2" id="KW-0812">Transmembrane</keyword>
<comment type="caution">
    <text evidence="3">The sequence shown here is derived from an EMBL/GenBank/DDBJ whole genome shotgun (WGS) entry which is preliminary data.</text>
</comment>
<protein>
    <submittedName>
        <fullName evidence="3">Uncharacterized protein</fullName>
    </submittedName>
</protein>
<dbReference type="RefSeq" id="WP_225263232.1">
    <property type="nucleotide sequence ID" value="NZ_BMNH01000006.1"/>
</dbReference>
<feature type="transmembrane region" description="Helical" evidence="2">
    <location>
        <begin position="51"/>
        <end position="70"/>
    </location>
</feature>
<evidence type="ECO:0000256" key="2">
    <source>
        <dbReference type="SAM" id="Phobius"/>
    </source>
</evidence>
<sequence length="130" mass="13835">MRAARGRWATIVAGEEETGEEETGEEETGEEETGEEETGEEETMEVVVKRVASWVGLAGHLCTLPFYLASGLVAPLWAIVVLLALWLALLGVSVWAVRARSPWGLLVPVAAVGLWLGGVSAGEAFLGWTA</sequence>
<dbReference type="AlphaFoldDB" id="A0A917YXX9"/>
<reference evidence="3" key="1">
    <citation type="journal article" date="2014" name="Int. J. Syst. Evol. Microbiol.">
        <title>Complete genome sequence of Corynebacterium casei LMG S-19264T (=DSM 44701T), isolated from a smear-ripened cheese.</title>
        <authorList>
            <consortium name="US DOE Joint Genome Institute (JGI-PGF)"/>
            <person name="Walter F."/>
            <person name="Albersmeier A."/>
            <person name="Kalinowski J."/>
            <person name="Ruckert C."/>
        </authorList>
    </citation>
    <scope>NUCLEOTIDE SEQUENCE</scope>
    <source>
        <strain evidence="3">CGMCC 4.7368</strain>
    </source>
</reference>
<feature type="transmembrane region" description="Helical" evidence="2">
    <location>
        <begin position="76"/>
        <end position="97"/>
    </location>
</feature>
<feature type="compositionally biased region" description="Acidic residues" evidence="1">
    <location>
        <begin position="14"/>
        <end position="43"/>
    </location>
</feature>
<keyword evidence="2" id="KW-1133">Transmembrane helix</keyword>
<feature type="transmembrane region" description="Helical" evidence="2">
    <location>
        <begin position="104"/>
        <end position="128"/>
    </location>
</feature>